<dbReference type="Proteomes" id="UP000501991">
    <property type="component" value="Chromosome"/>
</dbReference>
<dbReference type="PANTHER" id="PTHR30341:SF0">
    <property type="entry name" value="NA(+)_H(+) ANTIPORTER NHAA"/>
    <property type="match status" value="1"/>
</dbReference>
<evidence type="ECO:0000256" key="6">
    <source>
        <dbReference type="HAMAP-Rule" id="MF_01844"/>
    </source>
</evidence>
<feature type="compositionally biased region" description="Polar residues" evidence="7">
    <location>
        <begin position="414"/>
        <end position="427"/>
    </location>
</feature>
<keyword evidence="2 6" id="KW-1003">Cell membrane</keyword>
<keyword evidence="6" id="KW-0406">Ion transport</keyword>
<keyword evidence="5 6" id="KW-0472">Membrane</keyword>
<dbReference type="Pfam" id="PF06965">
    <property type="entry name" value="Na_H_antiport_1"/>
    <property type="match status" value="1"/>
</dbReference>
<keyword evidence="6" id="KW-0813">Transport</keyword>
<feature type="region of interest" description="Disordered" evidence="7">
    <location>
        <begin position="395"/>
        <end position="427"/>
    </location>
</feature>
<gene>
    <name evidence="6 8" type="primary">nhaA</name>
    <name evidence="8" type="ORF">G3580_11785</name>
</gene>
<feature type="transmembrane region" description="Helical" evidence="6">
    <location>
        <begin position="294"/>
        <end position="318"/>
    </location>
</feature>
<evidence type="ECO:0000256" key="4">
    <source>
        <dbReference type="ARBA" id="ARBA00022989"/>
    </source>
</evidence>
<feature type="transmembrane region" description="Helical" evidence="6">
    <location>
        <begin position="209"/>
        <end position="241"/>
    </location>
</feature>
<feature type="transmembrane region" description="Helical" evidence="6">
    <location>
        <begin position="185"/>
        <end position="202"/>
    </location>
</feature>
<dbReference type="InterPro" id="IPR004670">
    <property type="entry name" value="NhaA"/>
</dbReference>
<dbReference type="GO" id="GO:0015385">
    <property type="term" value="F:sodium:proton antiporter activity"/>
    <property type="evidence" value="ECO:0007669"/>
    <property type="project" value="UniProtKB-UniRule"/>
</dbReference>
<comment type="similarity">
    <text evidence="6">Belongs to the NhaA Na(+)/H(+) (TC 2.A.33) antiporter family.</text>
</comment>
<keyword evidence="9" id="KW-1185">Reference proteome</keyword>
<feature type="transmembrane region" description="Helical" evidence="6">
    <location>
        <begin position="95"/>
        <end position="118"/>
    </location>
</feature>
<evidence type="ECO:0000256" key="2">
    <source>
        <dbReference type="ARBA" id="ARBA00022475"/>
    </source>
</evidence>
<dbReference type="GO" id="GO:0006885">
    <property type="term" value="P:regulation of pH"/>
    <property type="evidence" value="ECO:0007669"/>
    <property type="project" value="UniProtKB-UniRule"/>
</dbReference>
<evidence type="ECO:0000256" key="3">
    <source>
        <dbReference type="ARBA" id="ARBA00022692"/>
    </source>
</evidence>
<keyword evidence="6" id="KW-0050">Antiport</keyword>
<dbReference type="Gene3D" id="1.20.1530.10">
    <property type="entry name" value="Na+/H+ antiporter like domain"/>
    <property type="match status" value="1"/>
</dbReference>
<keyword evidence="4 6" id="KW-1133">Transmembrane helix</keyword>
<evidence type="ECO:0000313" key="8">
    <source>
        <dbReference type="EMBL" id="QID18257.1"/>
    </source>
</evidence>
<dbReference type="GO" id="GO:0005886">
    <property type="term" value="C:plasma membrane"/>
    <property type="evidence" value="ECO:0007669"/>
    <property type="project" value="UniProtKB-SubCell"/>
</dbReference>
<feature type="transmembrane region" description="Helical" evidence="6">
    <location>
        <begin position="158"/>
        <end position="179"/>
    </location>
</feature>
<accession>A0A6C1B3Y3</accession>
<dbReference type="PANTHER" id="PTHR30341">
    <property type="entry name" value="SODIUM ION/PROTON ANTIPORTER NHAA-RELATED"/>
    <property type="match status" value="1"/>
</dbReference>
<evidence type="ECO:0000313" key="9">
    <source>
        <dbReference type="Proteomes" id="UP000501991"/>
    </source>
</evidence>
<keyword evidence="6" id="KW-0739">Sodium transport</keyword>
<dbReference type="AlphaFoldDB" id="A0A6C1B3Y3"/>
<feature type="transmembrane region" description="Helical" evidence="6">
    <location>
        <begin position="130"/>
        <end position="149"/>
    </location>
</feature>
<feature type="transmembrane region" description="Helical" evidence="6">
    <location>
        <begin position="330"/>
        <end position="356"/>
    </location>
</feature>
<dbReference type="EMBL" id="CP048836">
    <property type="protein sequence ID" value="QID18257.1"/>
    <property type="molecule type" value="Genomic_DNA"/>
</dbReference>
<reference evidence="8 9" key="1">
    <citation type="submission" date="2020-02" db="EMBL/GenBank/DDBJ databases">
        <title>Nitrogenibacter mangrovi gen. nov., sp. nov. isolated from mangrove sediment, a denitrifying betaproteobacterium.</title>
        <authorList>
            <person name="Liao H."/>
            <person name="Tian Y."/>
        </authorList>
    </citation>
    <scope>NUCLEOTIDE SEQUENCE [LARGE SCALE GENOMIC DNA]</scope>
    <source>
        <strain evidence="8 9">M9-3-2</strain>
    </source>
</reference>
<dbReference type="NCBIfam" id="NF007112">
    <property type="entry name" value="PRK09561.1"/>
    <property type="match status" value="1"/>
</dbReference>
<comment type="subcellular location">
    <subcellularLocation>
        <location evidence="1">Cell inner membrane</location>
        <topology evidence="1">Multi-pass membrane protein</topology>
    </subcellularLocation>
    <subcellularLocation>
        <location evidence="6">Cell membrane</location>
        <topology evidence="6">Multi-pass membrane protein</topology>
    </subcellularLocation>
</comment>
<evidence type="ECO:0000256" key="5">
    <source>
        <dbReference type="ARBA" id="ARBA00023136"/>
    </source>
</evidence>
<name>A0A6C1B3Y3_9RHOO</name>
<protein>
    <recommendedName>
        <fullName evidence="6">Na(+)/H(+) antiporter NhaA</fullName>
    </recommendedName>
    <alternativeName>
        <fullName evidence="6">Sodium/proton antiporter NhaA</fullName>
    </alternativeName>
</protein>
<organism evidence="8 9">
    <name type="scientific">Nitrogeniibacter mangrovi</name>
    <dbReference type="NCBI Taxonomy" id="2016596"/>
    <lineage>
        <taxon>Bacteria</taxon>
        <taxon>Pseudomonadati</taxon>
        <taxon>Pseudomonadota</taxon>
        <taxon>Betaproteobacteria</taxon>
        <taxon>Rhodocyclales</taxon>
        <taxon>Zoogloeaceae</taxon>
        <taxon>Nitrogeniibacter</taxon>
    </lineage>
</organism>
<dbReference type="KEGG" id="azq:G3580_11785"/>
<dbReference type="NCBIfam" id="TIGR00773">
    <property type="entry name" value="NhaA"/>
    <property type="match status" value="1"/>
</dbReference>
<evidence type="ECO:0000256" key="1">
    <source>
        <dbReference type="ARBA" id="ARBA00004429"/>
    </source>
</evidence>
<sequence>MTHATTSPLARLLKHDATPGLLLVATTLLAIAIANSPASAHYDLLVGTPVEIRIGELELAKPLLLWVNDGLMAVFFLLVGLELKREFLEGELSDWRKVVLPGLGALGGMAVPALVYLLFNHDSAVAREGWAIPAATDIAFALGVLMLLGKRVPLGLKVFLTSLAIFDDVGAIIIIALFYTSTISLTALLVAGGAMLVLLGLNRGRITHLGLYLAVGTLMWVATLKSGVHATLAGVLLALFIPMRTRAGGSVSPLKHLEHELHPLVTYLILPVFAFCNAGLDLRGVGLDQVFHPVPVGIALGLFLGKQIGVFAFCWIGIRLGLARLPAGVGWAALYGTAALCGIGFTMSLFIGSLAFENSGVNRMFDERLGILVGSLASGVLGYAVLRRALTRTPTTAMASPPSGETLRHPVATPSPQRTANRAASRP</sequence>
<keyword evidence="6" id="KW-0915">Sodium</keyword>
<comment type="catalytic activity">
    <reaction evidence="6">
        <text>Na(+)(in) + 2 H(+)(out) = Na(+)(out) + 2 H(+)(in)</text>
        <dbReference type="Rhea" id="RHEA:29251"/>
        <dbReference type="ChEBI" id="CHEBI:15378"/>
        <dbReference type="ChEBI" id="CHEBI:29101"/>
    </reaction>
</comment>
<proteinExistence type="inferred from homology"/>
<feature type="transmembrane region" description="Helical" evidence="6">
    <location>
        <begin position="64"/>
        <end position="83"/>
    </location>
</feature>
<feature type="transmembrane region" description="Helical" evidence="6">
    <location>
        <begin position="368"/>
        <end position="386"/>
    </location>
</feature>
<dbReference type="InterPro" id="IPR023171">
    <property type="entry name" value="Na/H_antiporter_dom_sf"/>
</dbReference>
<evidence type="ECO:0000256" key="7">
    <source>
        <dbReference type="SAM" id="MobiDB-lite"/>
    </source>
</evidence>
<dbReference type="RefSeq" id="WP_173765741.1">
    <property type="nucleotide sequence ID" value="NZ_CP048836.1"/>
</dbReference>
<dbReference type="NCBIfam" id="NF007111">
    <property type="entry name" value="PRK09560.1"/>
    <property type="match status" value="1"/>
</dbReference>
<keyword evidence="3 6" id="KW-0812">Transmembrane</keyword>
<dbReference type="HAMAP" id="MF_01844">
    <property type="entry name" value="NhaA"/>
    <property type="match status" value="1"/>
</dbReference>
<comment type="function">
    <text evidence="6">Na(+)/H(+) antiporter that extrudes sodium in exchange for external protons.</text>
</comment>